<organism evidence="2 3">
    <name type="scientific">Streptomyces cyaneogriseus subsp. noncyanogenus</name>
    <dbReference type="NCBI Taxonomy" id="477245"/>
    <lineage>
        <taxon>Bacteria</taxon>
        <taxon>Bacillati</taxon>
        <taxon>Actinomycetota</taxon>
        <taxon>Actinomycetes</taxon>
        <taxon>Kitasatosporales</taxon>
        <taxon>Streptomycetaceae</taxon>
        <taxon>Streptomyces</taxon>
    </lineage>
</organism>
<dbReference type="EMBL" id="CP010849">
    <property type="protein sequence ID" value="AJP01971.1"/>
    <property type="molecule type" value="Genomic_DNA"/>
</dbReference>
<sequence>MRTGDATGLQMTEPPMSPVNARTASGLLVMSVDGITRPQARAVWSCNGLYSARDMAAGWLTQWQSSAEMMPPSPARAWAAANRRSGPDMVAGRAKALGAR</sequence>
<dbReference type="HOGENOM" id="CLU_2304352_0_0_11"/>
<dbReference type="KEGG" id="scw:TU94_11080"/>
<accession>A0A0C5GCM5</accession>
<proteinExistence type="predicted"/>
<gene>
    <name evidence="2" type="ORF">TU94_11080</name>
</gene>
<keyword evidence="3" id="KW-1185">Reference proteome</keyword>
<name>A0A0C5GCM5_9ACTN</name>
<dbReference type="Proteomes" id="UP000032234">
    <property type="component" value="Chromosome"/>
</dbReference>
<reference evidence="2 3" key="1">
    <citation type="submission" date="2015-02" db="EMBL/GenBank/DDBJ databases">
        <title>Genome sequence of thermotolerant Streptomyces cyaneogriseus subsp. Noncyanogenus NMWT1, the producer of nematocidal antibiotics nemadectin.</title>
        <authorList>
            <person name="Wang H."/>
            <person name="Li C."/>
            <person name="Xiang W."/>
            <person name="Wang X."/>
        </authorList>
    </citation>
    <scope>NUCLEOTIDE SEQUENCE [LARGE SCALE GENOMIC DNA]</scope>
    <source>
        <strain evidence="2 3">NMWT 1</strain>
    </source>
</reference>
<protein>
    <submittedName>
        <fullName evidence="2">Uncharacterized protein</fullName>
    </submittedName>
</protein>
<evidence type="ECO:0000313" key="3">
    <source>
        <dbReference type="Proteomes" id="UP000032234"/>
    </source>
</evidence>
<evidence type="ECO:0000313" key="2">
    <source>
        <dbReference type="EMBL" id="AJP01971.1"/>
    </source>
</evidence>
<feature type="region of interest" description="Disordered" evidence="1">
    <location>
        <begin position="1"/>
        <end position="20"/>
    </location>
</feature>
<evidence type="ECO:0000256" key="1">
    <source>
        <dbReference type="SAM" id="MobiDB-lite"/>
    </source>
</evidence>
<dbReference type="PATRIC" id="fig|477245.3.peg.2361"/>
<dbReference type="AlphaFoldDB" id="A0A0C5GCM5"/>